<dbReference type="InterPro" id="IPR005963">
    <property type="entry name" value="Trp_5_mOase"/>
</dbReference>
<feature type="binding site" evidence="13">
    <location>
        <position position="247"/>
    </location>
    <ligand>
        <name>L-tryptophan</name>
        <dbReference type="ChEBI" id="CHEBI:57912"/>
    </ligand>
</feature>
<dbReference type="Gene3D" id="1.10.800.10">
    <property type="entry name" value="Aromatic amino acid hydroxylase"/>
    <property type="match status" value="1"/>
</dbReference>
<keyword evidence="7 12" id="KW-0408">Iron</keyword>
<feature type="binding site" evidence="12">
    <location>
        <position position="267"/>
    </location>
    <ligand>
        <name>Fe cation</name>
        <dbReference type="ChEBI" id="CHEBI:24875"/>
    </ligand>
</feature>
<evidence type="ECO:0000256" key="5">
    <source>
        <dbReference type="ARBA" id="ARBA00022723"/>
    </source>
</evidence>
<comment type="function">
    <text evidence="10">Oxidizes L-tryptophan to 5-hydroxy-l-tryptophan in the rate-determining step of serotonin biosynthesis.</text>
</comment>
<dbReference type="InterPro" id="IPR019773">
    <property type="entry name" value="Tyrosine_3-monooxygenase-like"/>
</dbReference>
<evidence type="ECO:0000259" key="15">
    <source>
        <dbReference type="PROSITE" id="PS51410"/>
    </source>
</evidence>
<feature type="binding site" evidence="12">
    <location>
        <position position="262"/>
    </location>
    <ligand>
        <name>Fe cation</name>
        <dbReference type="ChEBI" id="CHEBI:24875"/>
    </ligand>
</feature>
<dbReference type="InterPro" id="IPR019774">
    <property type="entry name" value="Aromatic-AA_hydroxylase_C"/>
</dbReference>
<feature type="non-terminal residue" evidence="17">
    <location>
        <position position="433"/>
    </location>
</feature>
<evidence type="ECO:0000256" key="8">
    <source>
        <dbReference type="ARBA" id="ARBA00023033"/>
    </source>
</evidence>
<keyword evidence="6" id="KW-0560">Oxidoreductase</keyword>
<keyword evidence="5 12" id="KW-0479">Metal-binding</keyword>
<sequence length="433" mass="49803">MRRTMIEDKENKDRSSERSRVTLVLSLKNEVGGLIKALKIFQEKHVNLLHIESRKSNRRNSELEIFVDCDISREQLNDIFPLLKSHTTVLSVDSPDQLPGKEDVMETVPWFPKKISDLDFCANRGFKDNVYRRRRKYFAELAMNYKHGDPIPKIEFTEEEIKTWGTIFRELNKLYPTHACREYLRNLPLLSKYCGYREDNIPQLEDVSNFLKECTGFSIRPVAGYLSPRDFLSGLAFRVFHCTQYVRHSSDPLYTPEPDTCHELLGHVPLLAEPSFAQFSQEIGLASLGASEETVQKLATCYFFTVEFGLCKQDGQLRVFGAGLLSSISELKHALSGHAKVKPFDPKVACKQECLITTFQDVYFVSESFEDAKEKMREFSKTMKRPFGVKYNPYTQSVQVLRDTKSITSAVNELRYDLDVISDALARVSRRPS</sequence>
<protein>
    <recommendedName>
        <fullName evidence="4">tryptophan 5-monooxygenase</fullName>
        <ecNumber evidence="4">1.14.16.4</ecNumber>
    </recommendedName>
</protein>
<feature type="binding site" evidence="13">
    <location>
        <position position="356"/>
    </location>
    <ligand>
        <name>L-tryptophan</name>
        <dbReference type="ChEBI" id="CHEBI:57912"/>
    </ligand>
</feature>
<feature type="domain" description="ACT" evidence="16">
    <location>
        <begin position="22"/>
        <end position="97"/>
    </location>
</feature>
<dbReference type="AlphaFoldDB" id="A0AAW0HAM2"/>
<dbReference type="EC" id="1.14.16.4" evidence="4"/>
<dbReference type="InterPro" id="IPR001273">
    <property type="entry name" value="ArAA_hydroxylase"/>
</dbReference>
<comment type="caution">
    <text evidence="17">The sequence shown here is derived from an EMBL/GenBank/DDBJ whole genome shotgun (WGS) entry which is preliminary data.</text>
</comment>
<organism evidence="17 18">
    <name type="scientific">Myodes glareolus</name>
    <name type="common">Bank vole</name>
    <name type="synonym">Clethrionomys glareolus</name>
    <dbReference type="NCBI Taxonomy" id="447135"/>
    <lineage>
        <taxon>Eukaryota</taxon>
        <taxon>Metazoa</taxon>
        <taxon>Chordata</taxon>
        <taxon>Craniata</taxon>
        <taxon>Vertebrata</taxon>
        <taxon>Euteleostomi</taxon>
        <taxon>Mammalia</taxon>
        <taxon>Eutheria</taxon>
        <taxon>Euarchontoglires</taxon>
        <taxon>Glires</taxon>
        <taxon>Rodentia</taxon>
        <taxon>Myomorpha</taxon>
        <taxon>Muroidea</taxon>
        <taxon>Cricetidae</taxon>
        <taxon>Arvicolinae</taxon>
        <taxon>Myodes</taxon>
    </lineage>
</organism>
<dbReference type="InterPro" id="IPR018301">
    <property type="entry name" value="ArAA_hydroxylase_Fe/CU_BS"/>
</dbReference>
<reference evidence="17 18" key="1">
    <citation type="journal article" date="2023" name="bioRxiv">
        <title>Conserved and derived expression patterns and positive selection on dental genes reveal complex evolutionary context of ever-growing rodent molars.</title>
        <authorList>
            <person name="Calamari Z.T."/>
            <person name="Song A."/>
            <person name="Cohen E."/>
            <person name="Akter M."/>
            <person name="Roy R.D."/>
            <person name="Hallikas O."/>
            <person name="Christensen M.M."/>
            <person name="Li P."/>
            <person name="Marangoni P."/>
            <person name="Jernvall J."/>
            <person name="Klein O.D."/>
        </authorList>
    </citation>
    <scope>NUCLEOTIDE SEQUENCE [LARGE SCALE GENOMIC DNA]</scope>
    <source>
        <strain evidence="17">V071</strain>
    </source>
</reference>
<dbReference type="NCBIfam" id="TIGR01270">
    <property type="entry name" value="Trp_5_monoox"/>
    <property type="match status" value="1"/>
</dbReference>
<evidence type="ECO:0000256" key="11">
    <source>
        <dbReference type="ARBA" id="ARBA00048860"/>
    </source>
</evidence>
<dbReference type="PRINTS" id="PR00372">
    <property type="entry name" value="FYWHYDRXLASE"/>
</dbReference>
<dbReference type="EMBL" id="JBBHLL010000606">
    <property type="protein sequence ID" value="KAK7799537.1"/>
    <property type="molecule type" value="Genomic_DNA"/>
</dbReference>
<dbReference type="Pfam" id="PF00351">
    <property type="entry name" value="Biopterin_H"/>
    <property type="match status" value="1"/>
</dbReference>
<feature type="binding site" evidence="13">
    <location>
        <position position="225"/>
    </location>
    <ligand>
        <name>L-tryptophan</name>
        <dbReference type="ChEBI" id="CHEBI:57912"/>
    </ligand>
</feature>
<dbReference type="CDD" id="cd04929">
    <property type="entry name" value="ACT_TPH"/>
    <property type="match status" value="1"/>
</dbReference>
<feature type="domain" description="Biopterin-dependent aromatic amino acid hydroxylase family profile" evidence="15">
    <location>
        <begin position="83"/>
        <end position="429"/>
    </location>
</feature>
<evidence type="ECO:0000259" key="16">
    <source>
        <dbReference type="PROSITE" id="PS51671"/>
    </source>
</evidence>
<dbReference type="SUPFAM" id="SSF56534">
    <property type="entry name" value="Aromatic aminoacid monoxygenases, catalytic and oligomerization domains"/>
    <property type="match status" value="1"/>
</dbReference>
<feature type="binding site" evidence="13">
    <location>
        <position position="326"/>
    </location>
    <ligand>
        <name>L-tryptophan</name>
        <dbReference type="ChEBI" id="CHEBI:57912"/>
    </ligand>
</feature>
<comment type="similarity">
    <text evidence="3">Belongs to the biopterin-dependent aromatic amino acid hydroxylase family.</text>
</comment>
<dbReference type="PROSITE" id="PS51410">
    <property type="entry name" value="BH4_AAA_HYDROXYL_2"/>
    <property type="match status" value="1"/>
</dbReference>
<evidence type="ECO:0000256" key="10">
    <source>
        <dbReference type="ARBA" id="ARBA00037406"/>
    </source>
</evidence>
<keyword evidence="9" id="KW-0724">Serotonin biosynthesis</keyword>
<evidence type="ECO:0000256" key="9">
    <source>
        <dbReference type="ARBA" id="ARBA00023094"/>
    </source>
</evidence>
<dbReference type="GO" id="GO:0009072">
    <property type="term" value="P:aromatic amino acid metabolic process"/>
    <property type="evidence" value="ECO:0007669"/>
    <property type="project" value="InterPro"/>
</dbReference>
<dbReference type="InterPro" id="IPR036329">
    <property type="entry name" value="Aro-AA_hydroxylase_C_sf"/>
</dbReference>
<dbReference type="CDD" id="cd03346">
    <property type="entry name" value="eu_TrpOH"/>
    <property type="match status" value="1"/>
</dbReference>
<dbReference type="GO" id="GO:0042427">
    <property type="term" value="P:serotonin biosynthetic process"/>
    <property type="evidence" value="ECO:0007669"/>
    <property type="project" value="UniProtKB-KW"/>
</dbReference>
<dbReference type="GO" id="GO:0004510">
    <property type="term" value="F:tryptophan 5-monooxygenase activity"/>
    <property type="evidence" value="ECO:0007669"/>
    <property type="project" value="UniProtKB-EC"/>
</dbReference>
<evidence type="ECO:0000256" key="1">
    <source>
        <dbReference type="ARBA" id="ARBA00001954"/>
    </source>
</evidence>
<evidence type="ECO:0000256" key="7">
    <source>
        <dbReference type="ARBA" id="ARBA00023004"/>
    </source>
</evidence>
<proteinExistence type="inferred from homology"/>
<evidence type="ECO:0000256" key="13">
    <source>
        <dbReference type="PIRSR" id="PIRSR601273-1"/>
    </source>
</evidence>
<dbReference type="FunFam" id="1.10.800.10:FF:000001">
    <property type="entry name" value="tryptophan 5-hydroxylase 1"/>
    <property type="match status" value="1"/>
</dbReference>
<dbReference type="InterPro" id="IPR041904">
    <property type="entry name" value="TrpOH_cat"/>
</dbReference>
<feature type="binding site" evidence="13">
    <location>
        <position position="255"/>
    </location>
    <ligand>
        <name>L-tryptophan</name>
        <dbReference type="ChEBI" id="CHEBI:57912"/>
    </ligand>
</feature>
<dbReference type="PROSITE" id="PS51671">
    <property type="entry name" value="ACT"/>
    <property type="match status" value="1"/>
</dbReference>
<keyword evidence="18" id="KW-1185">Reference proteome</keyword>
<accession>A0AAW0HAM2</accession>
<dbReference type="GO" id="GO:0005506">
    <property type="term" value="F:iron ion binding"/>
    <property type="evidence" value="ECO:0007669"/>
    <property type="project" value="InterPro"/>
</dbReference>
<dbReference type="PANTHER" id="PTHR11473">
    <property type="entry name" value="AROMATIC AMINO ACID HYDROXYLASE"/>
    <property type="match status" value="1"/>
</dbReference>
<dbReference type="PANTHER" id="PTHR11473:SF23">
    <property type="entry name" value="TRYPTOPHAN 5-HYDROXYLASE 1"/>
    <property type="match status" value="1"/>
</dbReference>
<evidence type="ECO:0000256" key="2">
    <source>
        <dbReference type="ARBA" id="ARBA00004783"/>
    </source>
</evidence>
<dbReference type="Proteomes" id="UP001488838">
    <property type="component" value="Unassembled WGS sequence"/>
</dbReference>
<evidence type="ECO:0000313" key="17">
    <source>
        <dbReference type="EMBL" id="KAK7799537.1"/>
    </source>
</evidence>
<dbReference type="PIRSF" id="PIRSF000336">
    <property type="entry name" value="TH"/>
    <property type="match status" value="1"/>
</dbReference>
<evidence type="ECO:0000256" key="6">
    <source>
        <dbReference type="ARBA" id="ARBA00023002"/>
    </source>
</evidence>
<comment type="pathway">
    <text evidence="2">Aromatic compound metabolism; serotonin biosynthesis; serotonin from L-tryptophan: step 1/2.</text>
</comment>
<dbReference type="InterPro" id="IPR002912">
    <property type="entry name" value="ACT_dom"/>
</dbReference>
<dbReference type="GO" id="GO:0043005">
    <property type="term" value="C:neuron projection"/>
    <property type="evidence" value="ECO:0007669"/>
    <property type="project" value="TreeGrafter"/>
</dbReference>
<evidence type="ECO:0000256" key="12">
    <source>
        <dbReference type="PIRSR" id="PIRSR000336-1"/>
    </source>
</evidence>
<comment type="catalytic activity">
    <reaction evidence="11">
        <text>(6R)-L-erythro-5,6,7,8-tetrahydrobiopterin + L-tryptophan + O2 = 5-hydroxy-L-tryptophan + (4aS,6R)-4a-hydroxy-L-erythro-5,6,7,8-tetrahydrobiopterin</text>
        <dbReference type="Rhea" id="RHEA:16709"/>
        <dbReference type="ChEBI" id="CHEBI:15379"/>
        <dbReference type="ChEBI" id="CHEBI:15642"/>
        <dbReference type="ChEBI" id="CHEBI:57912"/>
        <dbReference type="ChEBI" id="CHEBI:58266"/>
        <dbReference type="ChEBI" id="CHEBI:59560"/>
        <dbReference type="EC" id="1.14.16.4"/>
    </reaction>
</comment>
<evidence type="ECO:0000256" key="14">
    <source>
        <dbReference type="PIRSR" id="PIRSR601273-2"/>
    </source>
</evidence>
<name>A0AAW0HAM2_MYOGA</name>
<feature type="binding site" evidence="12">
    <location>
        <position position="307"/>
    </location>
    <ligand>
        <name>Fe cation</name>
        <dbReference type="ChEBI" id="CHEBI:24875"/>
    </ligand>
</feature>
<evidence type="ECO:0000256" key="4">
    <source>
        <dbReference type="ARBA" id="ARBA00012002"/>
    </source>
</evidence>
<comment type="cofactor">
    <cofactor evidence="1 14">
        <name>Fe(2+)</name>
        <dbReference type="ChEBI" id="CHEBI:29033"/>
    </cofactor>
</comment>
<keyword evidence="8" id="KW-0503">Monooxygenase</keyword>
<dbReference type="InterPro" id="IPR036951">
    <property type="entry name" value="ArAA_hydroxylase_sf"/>
</dbReference>
<dbReference type="InterPro" id="IPR045865">
    <property type="entry name" value="ACT-like_dom_sf"/>
</dbReference>
<gene>
    <name evidence="17" type="ORF">U0070_012754</name>
</gene>
<dbReference type="SUPFAM" id="SSF55021">
    <property type="entry name" value="ACT-like"/>
    <property type="match status" value="1"/>
</dbReference>
<evidence type="ECO:0000313" key="18">
    <source>
        <dbReference type="Proteomes" id="UP001488838"/>
    </source>
</evidence>
<dbReference type="PROSITE" id="PS00367">
    <property type="entry name" value="BH4_AAA_HYDROXYL_1"/>
    <property type="match status" value="1"/>
</dbReference>
<evidence type="ECO:0000256" key="3">
    <source>
        <dbReference type="ARBA" id="ARBA00009712"/>
    </source>
</evidence>